<dbReference type="EMBL" id="CP040846">
    <property type="protein sequence ID" value="QDA31382.1"/>
    <property type="molecule type" value="Genomic_DNA"/>
</dbReference>
<evidence type="ECO:0000313" key="3">
    <source>
        <dbReference type="Proteomes" id="UP000306007"/>
    </source>
</evidence>
<keyword evidence="1" id="KW-0812">Transmembrane</keyword>
<gene>
    <name evidence="2" type="ORF">FH039_06890</name>
</gene>
<feature type="transmembrane region" description="Helical" evidence="1">
    <location>
        <begin position="74"/>
        <end position="92"/>
    </location>
</feature>
<feature type="transmembrane region" description="Helical" evidence="1">
    <location>
        <begin position="43"/>
        <end position="62"/>
    </location>
</feature>
<sequence>MIAFLLSFLCGVLVSATLLTALVGIFLVKLIDLKYHVFSTFRGNMLFLVGELFGAGLWFFIYGNSYFEQWHTMWWVPVSLFVAFLVNTVRTFSGNHKNLRREPDEKYT</sequence>
<dbReference type="OrthoDB" id="101964at2157"/>
<reference evidence="2 3" key="1">
    <citation type="submission" date="2019-06" db="EMBL/GenBank/DDBJ databases">
        <title>Thermococcus indicus sp. nov., a Fe(III)-reducing hyperthermophilic archaeon isolated from the Onnuri vent field of the Central Indian Ocean ridge.</title>
        <authorList>
            <person name="Lim J.K."/>
            <person name="Kim Y.J."/>
            <person name="Kwon K.K."/>
        </authorList>
    </citation>
    <scope>NUCLEOTIDE SEQUENCE [LARGE SCALE GENOMIC DNA]</scope>
    <source>
        <strain evidence="2 3">IOH1</strain>
    </source>
</reference>
<proteinExistence type="predicted"/>
<dbReference type="KEGG" id="tic:FH039_06890"/>
<dbReference type="RefSeq" id="WP_139680725.1">
    <property type="nucleotide sequence ID" value="NZ_CP040846.1"/>
</dbReference>
<keyword evidence="1" id="KW-1133">Transmembrane helix</keyword>
<evidence type="ECO:0000313" key="2">
    <source>
        <dbReference type="EMBL" id="QDA31382.1"/>
    </source>
</evidence>
<evidence type="ECO:0000256" key="1">
    <source>
        <dbReference type="SAM" id="Phobius"/>
    </source>
</evidence>
<organism evidence="2 3">
    <name type="scientific">Thermococcus indicus</name>
    <dbReference type="NCBI Taxonomy" id="2586643"/>
    <lineage>
        <taxon>Archaea</taxon>
        <taxon>Methanobacteriati</taxon>
        <taxon>Methanobacteriota</taxon>
        <taxon>Thermococci</taxon>
        <taxon>Thermococcales</taxon>
        <taxon>Thermococcaceae</taxon>
        <taxon>Thermococcus</taxon>
    </lineage>
</organism>
<feature type="transmembrane region" description="Helical" evidence="1">
    <location>
        <begin position="6"/>
        <end position="31"/>
    </location>
</feature>
<dbReference type="GeneID" id="40474896"/>
<keyword evidence="3" id="KW-1185">Reference proteome</keyword>
<dbReference type="Proteomes" id="UP000306007">
    <property type="component" value="Chromosome"/>
</dbReference>
<protein>
    <submittedName>
        <fullName evidence="2">Uncharacterized protein</fullName>
    </submittedName>
</protein>
<keyword evidence="1" id="KW-0472">Membrane</keyword>
<name>A0A4Y5SMH7_9EURY</name>
<dbReference type="AlphaFoldDB" id="A0A4Y5SMH7"/>
<accession>A0A4Y5SMH7</accession>